<dbReference type="Proteomes" id="UP000053258">
    <property type="component" value="Unassembled WGS sequence"/>
</dbReference>
<accession>A0A093PKI8</accession>
<protein>
    <submittedName>
        <fullName evidence="2">Uncharacterized protein</fullName>
    </submittedName>
</protein>
<name>A0A093PKI8_9PASS</name>
<evidence type="ECO:0000256" key="1">
    <source>
        <dbReference type="SAM" id="MobiDB-lite"/>
    </source>
</evidence>
<reference evidence="2 3" key="1">
    <citation type="submission" date="2014-06" db="EMBL/GenBank/DDBJ databases">
        <title>Genome evolution of avian class.</title>
        <authorList>
            <person name="Zhang G."/>
            <person name="Li C."/>
        </authorList>
    </citation>
    <scope>NUCLEOTIDE SEQUENCE [LARGE SCALE GENOMIC DNA]</scope>
    <source>
        <strain evidence="2">BGI_N305</strain>
    </source>
</reference>
<evidence type="ECO:0000313" key="2">
    <source>
        <dbReference type="EMBL" id="KFW74760.1"/>
    </source>
</evidence>
<proteinExistence type="predicted"/>
<sequence length="89" mass="8401">PAALAGPTPVAVGDAGEVKAPGVDGHSVTAEDAANGSGGGGSHHGVLWEGAEDGPGQGHHHSRGLDGNSGALALPDTALIAAVGQRGRA</sequence>
<dbReference type="AlphaFoldDB" id="A0A093PKI8"/>
<organism evidence="2 3">
    <name type="scientific">Manacus vitellinus</name>
    <name type="common">golden-collared manakin</name>
    <dbReference type="NCBI Taxonomy" id="328815"/>
    <lineage>
        <taxon>Eukaryota</taxon>
        <taxon>Metazoa</taxon>
        <taxon>Chordata</taxon>
        <taxon>Craniata</taxon>
        <taxon>Vertebrata</taxon>
        <taxon>Euteleostomi</taxon>
        <taxon>Archelosauria</taxon>
        <taxon>Archosauria</taxon>
        <taxon>Dinosauria</taxon>
        <taxon>Saurischia</taxon>
        <taxon>Theropoda</taxon>
        <taxon>Coelurosauria</taxon>
        <taxon>Aves</taxon>
        <taxon>Neognathae</taxon>
        <taxon>Neoaves</taxon>
        <taxon>Telluraves</taxon>
        <taxon>Australaves</taxon>
        <taxon>Passeriformes</taxon>
        <taxon>Pipridae</taxon>
        <taxon>Manacus</taxon>
    </lineage>
</organism>
<feature type="non-terminal residue" evidence="2">
    <location>
        <position position="89"/>
    </location>
</feature>
<dbReference type="EMBL" id="KL668946">
    <property type="protein sequence ID" value="KFW74760.1"/>
    <property type="molecule type" value="Genomic_DNA"/>
</dbReference>
<keyword evidence="3" id="KW-1185">Reference proteome</keyword>
<evidence type="ECO:0000313" key="3">
    <source>
        <dbReference type="Proteomes" id="UP000053258"/>
    </source>
</evidence>
<dbReference type="OrthoDB" id="9122629at2759"/>
<feature type="region of interest" description="Disordered" evidence="1">
    <location>
        <begin position="1"/>
        <end position="70"/>
    </location>
</feature>
<gene>
    <name evidence="2" type="ORF">N305_02494</name>
</gene>
<feature type="non-terminal residue" evidence="2">
    <location>
        <position position="1"/>
    </location>
</feature>